<dbReference type="PANTHER" id="PTHR43630:SF1">
    <property type="entry name" value="POLY-BETA-1,6-N-ACETYL-D-GLUCOSAMINE SYNTHASE"/>
    <property type="match status" value="1"/>
</dbReference>
<gene>
    <name evidence="5" type="ORF">AVDCRST_MAG75-1714</name>
</gene>
<dbReference type="PANTHER" id="PTHR43630">
    <property type="entry name" value="POLY-BETA-1,6-N-ACETYL-D-GLUCOSAMINE SYNTHASE"/>
    <property type="match status" value="1"/>
</dbReference>
<protein>
    <submittedName>
        <fullName evidence="5">Glycosyl transferase, group 2 family</fullName>
    </submittedName>
</protein>
<dbReference type="CDD" id="cd06423">
    <property type="entry name" value="CESA_like"/>
    <property type="match status" value="1"/>
</dbReference>
<feature type="transmembrane region" description="Helical" evidence="4">
    <location>
        <begin position="383"/>
        <end position="405"/>
    </location>
</feature>
<accession>A0A6J4NVP8</accession>
<dbReference type="Gene3D" id="3.90.550.10">
    <property type="entry name" value="Spore Coat Polysaccharide Biosynthesis Protein SpsA, Chain A"/>
    <property type="match status" value="1"/>
</dbReference>
<evidence type="ECO:0000256" key="4">
    <source>
        <dbReference type="SAM" id="Phobius"/>
    </source>
</evidence>
<keyword evidence="3 5" id="KW-0808">Transferase</keyword>
<proteinExistence type="inferred from homology"/>
<evidence type="ECO:0000256" key="3">
    <source>
        <dbReference type="ARBA" id="ARBA00022679"/>
    </source>
</evidence>
<dbReference type="InterPro" id="IPR029044">
    <property type="entry name" value="Nucleotide-diphossugar_trans"/>
</dbReference>
<sequence length="477" mass="52452">MVALLLVTVSKCVLVFFIICNGFQTVLLVGALREMVRHLRTNWSEGAHRLLSLEATPRVTVLAPAFNEAVTAAASVRSLLTLHYPNLEVVVINDGSTDDTLEILKGEFDLSEVSPSFPTAVESKPVVGLYRSTRHRGLVVLDKVNGGKADSLNAGLNVATGELVCAIDADTLIEPAALLRIVRPFLTDDATVAAGATIRVVNDATVRDGRVVAVRASTRALPGIQTVEYLRSFLFGRLGWNTIGGNLIVSGAFGMFRRSAMIDTGGYRHDTVGEDMELVVRLRRSGVRQRGPSKVVFVPDPVAWTEVPESLPVLARQRERWQRGLTDVLWRHRGMLFNPRYGRIGWVAMPYFWIVELMGPAVEALGLVAMVLALAFGAVNMPFAVLFLLVAYGWGLLLTLSSLLLHQATAEEPFQASDLPALIGWSLAENLGYRQLTVAWRLKGTWRYLRGRRDWGTMSRTGFRPPTGSEVDHREIA</sequence>
<evidence type="ECO:0000313" key="5">
    <source>
        <dbReference type="EMBL" id="CAA9393756.1"/>
    </source>
</evidence>
<evidence type="ECO:0000256" key="1">
    <source>
        <dbReference type="ARBA" id="ARBA00006739"/>
    </source>
</evidence>
<keyword evidence="4" id="KW-0812">Transmembrane</keyword>
<dbReference type="EMBL" id="CADCUO010000101">
    <property type="protein sequence ID" value="CAA9393756.1"/>
    <property type="molecule type" value="Genomic_DNA"/>
</dbReference>
<evidence type="ECO:0000256" key="2">
    <source>
        <dbReference type="ARBA" id="ARBA00022676"/>
    </source>
</evidence>
<keyword evidence="2" id="KW-0328">Glycosyltransferase</keyword>
<feature type="transmembrane region" description="Helical" evidence="4">
    <location>
        <begin position="351"/>
        <end position="377"/>
    </location>
</feature>
<dbReference type="Pfam" id="PF13641">
    <property type="entry name" value="Glyco_tranf_2_3"/>
    <property type="match status" value="1"/>
</dbReference>
<dbReference type="AlphaFoldDB" id="A0A6J4NVP8"/>
<comment type="similarity">
    <text evidence="1">Belongs to the glycosyltransferase 2 family.</text>
</comment>
<dbReference type="GO" id="GO:0016757">
    <property type="term" value="F:glycosyltransferase activity"/>
    <property type="evidence" value="ECO:0007669"/>
    <property type="project" value="UniProtKB-KW"/>
</dbReference>
<organism evidence="5">
    <name type="scientific">uncultured Propionibacteriaceae bacterium</name>
    <dbReference type="NCBI Taxonomy" id="257457"/>
    <lineage>
        <taxon>Bacteria</taxon>
        <taxon>Bacillati</taxon>
        <taxon>Actinomycetota</taxon>
        <taxon>Actinomycetes</taxon>
        <taxon>Propionibacteriales</taxon>
        <taxon>Propionibacteriaceae</taxon>
        <taxon>environmental samples</taxon>
    </lineage>
</organism>
<keyword evidence="4" id="KW-1133">Transmembrane helix</keyword>
<dbReference type="SUPFAM" id="SSF53448">
    <property type="entry name" value="Nucleotide-diphospho-sugar transferases"/>
    <property type="match status" value="1"/>
</dbReference>
<feature type="transmembrane region" description="Helical" evidence="4">
    <location>
        <begin position="13"/>
        <end position="32"/>
    </location>
</feature>
<keyword evidence="4" id="KW-0472">Membrane</keyword>
<name>A0A6J4NVP8_9ACTN</name>
<reference evidence="5" key="1">
    <citation type="submission" date="2020-02" db="EMBL/GenBank/DDBJ databases">
        <authorList>
            <person name="Meier V. D."/>
        </authorList>
    </citation>
    <scope>NUCLEOTIDE SEQUENCE</scope>
    <source>
        <strain evidence="5">AVDCRST_MAG75</strain>
    </source>
</reference>